<keyword evidence="3" id="KW-1185">Reference proteome</keyword>
<proteinExistence type="predicted"/>
<name>A0A4U1L2Z8_9SPHN</name>
<feature type="transmembrane region" description="Helical" evidence="1">
    <location>
        <begin position="60"/>
        <end position="81"/>
    </location>
</feature>
<feature type="transmembrane region" description="Helical" evidence="1">
    <location>
        <begin position="93"/>
        <end position="123"/>
    </location>
</feature>
<keyword evidence="1" id="KW-1133">Transmembrane helix</keyword>
<dbReference type="EMBL" id="SWKR01000002">
    <property type="protein sequence ID" value="TKD51271.1"/>
    <property type="molecule type" value="Genomic_DNA"/>
</dbReference>
<dbReference type="AlphaFoldDB" id="A0A4U1L2Z8"/>
<evidence type="ECO:0000256" key="1">
    <source>
        <dbReference type="SAM" id="Phobius"/>
    </source>
</evidence>
<keyword evidence="1" id="KW-0812">Transmembrane</keyword>
<evidence type="ECO:0000313" key="2">
    <source>
        <dbReference type="EMBL" id="TKD51271.1"/>
    </source>
</evidence>
<organism evidence="2 3">
    <name type="scientific">Sphingomonas baiyangensis</name>
    <dbReference type="NCBI Taxonomy" id="2572576"/>
    <lineage>
        <taxon>Bacteria</taxon>
        <taxon>Pseudomonadati</taxon>
        <taxon>Pseudomonadota</taxon>
        <taxon>Alphaproteobacteria</taxon>
        <taxon>Sphingomonadales</taxon>
        <taxon>Sphingomonadaceae</taxon>
        <taxon>Sphingomonas</taxon>
    </lineage>
</organism>
<evidence type="ECO:0008006" key="4">
    <source>
        <dbReference type="Google" id="ProtNLM"/>
    </source>
</evidence>
<keyword evidence="1" id="KW-0472">Membrane</keyword>
<gene>
    <name evidence="2" type="ORF">FBR43_11280</name>
</gene>
<accession>A0A4U1L2Z8</accession>
<comment type="caution">
    <text evidence="2">The sequence shown here is derived from an EMBL/GenBank/DDBJ whole genome shotgun (WGS) entry which is preliminary data.</text>
</comment>
<feature type="transmembrane region" description="Helical" evidence="1">
    <location>
        <begin position="143"/>
        <end position="176"/>
    </location>
</feature>
<feature type="transmembrane region" description="Helical" evidence="1">
    <location>
        <begin position="235"/>
        <end position="256"/>
    </location>
</feature>
<feature type="transmembrane region" description="Helical" evidence="1">
    <location>
        <begin position="196"/>
        <end position="229"/>
    </location>
</feature>
<dbReference type="OrthoDB" id="7585068at2"/>
<evidence type="ECO:0000313" key="3">
    <source>
        <dbReference type="Proteomes" id="UP000309138"/>
    </source>
</evidence>
<protein>
    <recommendedName>
        <fullName evidence="4">Glycerophosphoryl diester phosphodiesterase membrane domain-containing protein</fullName>
    </recommendedName>
</protein>
<dbReference type="Proteomes" id="UP000309138">
    <property type="component" value="Unassembled WGS sequence"/>
</dbReference>
<dbReference type="RefSeq" id="WP_136943216.1">
    <property type="nucleotide sequence ID" value="NZ_SWKR01000002.1"/>
</dbReference>
<reference evidence="2 3" key="1">
    <citation type="submission" date="2019-04" db="EMBL/GenBank/DDBJ databases">
        <authorList>
            <person name="Yang Y."/>
            <person name="Wei D."/>
        </authorList>
    </citation>
    <scope>NUCLEOTIDE SEQUENCE [LARGE SCALE GENOMIC DNA]</scope>
    <source>
        <strain evidence="2 3">L-1-4w-11</strain>
    </source>
</reference>
<sequence length="279" mass="28123">MVKMSNVWDRTTAFVSERAGAIAPIAILAIFLPTFASGLIDTVAPTLGAFARMFASLAGLLLMLVSLWASAALAALVIAPGGRSAAALATERVLPLVGVTLLLLIGAMLLVLPLVAILGVAGFDFEAAAALPAGTPPAMPDLSVGTAVAIMIYVLAMIPIGLWIVARLAVLTPVVVAERRGIGAIARSFALTRGHALRIVGVLLLYAIVTLVATMAVGAAFGAIAYILGGSEGTLSVGAILTSAAIAAVGTVLSVLQAVFVAKLYVALAPAETLADDFA</sequence>
<feature type="transmembrane region" description="Helical" evidence="1">
    <location>
        <begin position="21"/>
        <end position="40"/>
    </location>
</feature>